<dbReference type="FunCoup" id="A0A1W4X811">
    <property type="interactions" value="8"/>
</dbReference>
<dbReference type="PROSITE" id="PS50292">
    <property type="entry name" value="PEROXIDASE_3"/>
    <property type="match status" value="1"/>
</dbReference>
<accession>A0A1W4X811</accession>
<dbReference type="Gene3D" id="1.10.640.10">
    <property type="entry name" value="Haem peroxidase domain superfamily, animal type"/>
    <property type="match status" value="1"/>
</dbReference>
<dbReference type="InParanoid" id="A0A1W4X811"/>
<keyword evidence="2" id="KW-0964">Secreted</keyword>
<evidence type="ECO:0000313" key="11">
    <source>
        <dbReference type="Proteomes" id="UP000192223"/>
    </source>
</evidence>
<dbReference type="KEGG" id="apln:108741804"/>
<reference evidence="12" key="1">
    <citation type="submission" date="2025-08" db="UniProtKB">
        <authorList>
            <consortium name="RefSeq"/>
        </authorList>
    </citation>
    <scope>IDENTIFICATION</scope>
    <source>
        <tissue evidence="12">Entire body</tissue>
    </source>
</reference>
<keyword evidence="5" id="KW-0732">Signal</keyword>
<evidence type="ECO:0000313" key="12">
    <source>
        <dbReference type="RefSeq" id="XP_018332236.1"/>
    </source>
</evidence>
<evidence type="ECO:0000256" key="1">
    <source>
        <dbReference type="ARBA" id="ARBA00004613"/>
    </source>
</evidence>
<protein>
    <submittedName>
        <fullName evidence="12">Peroxidasin</fullName>
    </submittedName>
</protein>
<dbReference type="GeneID" id="108741804"/>
<evidence type="ECO:0000256" key="5">
    <source>
        <dbReference type="ARBA" id="ARBA00022729"/>
    </source>
</evidence>
<dbReference type="GO" id="GO:0046872">
    <property type="term" value="F:metal ion binding"/>
    <property type="evidence" value="ECO:0007669"/>
    <property type="project" value="UniProtKB-KW"/>
</dbReference>
<dbReference type="InterPro" id="IPR037120">
    <property type="entry name" value="Haem_peroxidase_sf_animal"/>
</dbReference>
<dbReference type="SUPFAM" id="SSF48113">
    <property type="entry name" value="Heme-dependent peroxidases"/>
    <property type="match status" value="1"/>
</dbReference>
<dbReference type="GO" id="GO:0020037">
    <property type="term" value="F:heme binding"/>
    <property type="evidence" value="ECO:0007669"/>
    <property type="project" value="InterPro"/>
</dbReference>
<dbReference type="AlphaFoldDB" id="A0A1W4X811"/>
<dbReference type="PANTHER" id="PTHR11475">
    <property type="entry name" value="OXIDASE/PEROXIDASE"/>
    <property type="match status" value="1"/>
</dbReference>
<dbReference type="OrthoDB" id="823504at2759"/>
<evidence type="ECO:0000256" key="2">
    <source>
        <dbReference type="ARBA" id="ARBA00022525"/>
    </source>
</evidence>
<dbReference type="GO" id="GO:0005576">
    <property type="term" value="C:extracellular region"/>
    <property type="evidence" value="ECO:0007669"/>
    <property type="project" value="UniProtKB-SubCell"/>
</dbReference>
<feature type="transmembrane region" description="Helical" evidence="10">
    <location>
        <begin position="25"/>
        <end position="49"/>
    </location>
</feature>
<dbReference type="Pfam" id="PF03098">
    <property type="entry name" value="An_peroxidase"/>
    <property type="match status" value="1"/>
</dbReference>
<dbReference type="CDD" id="cd09823">
    <property type="entry name" value="peroxinectin_like"/>
    <property type="match status" value="1"/>
</dbReference>
<keyword evidence="6" id="KW-0560">Oxidoreductase</keyword>
<organism evidence="11 12">
    <name type="scientific">Agrilus planipennis</name>
    <name type="common">Emerald ash borer</name>
    <name type="synonym">Agrilus marcopoli</name>
    <dbReference type="NCBI Taxonomy" id="224129"/>
    <lineage>
        <taxon>Eukaryota</taxon>
        <taxon>Metazoa</taxon>
        <taxon>Ecdysozoa</taxon>
        <taxon>Arthropoda</taxon>
        <taxon>Hexapoda</taxon>
        <taxon>Insecta</taxon>
        <taxon>Pterygota</taxon>
        <taxon>Neoptera</taxon>
        <taxon>Endopterygota</taxon>
        <taxon>Coleoptera</taxon>
        <taxon>Polyphaga</taxon>
        <taxon>Elateriformia</taxon>
        <taxon>Buprestoidea</taxon>
        <taxon>Buprestidae</taxon>
        <taxon>Agrilinae</taxon>
        <taxon>Agrilus</taxon>
    </lineage>
</organism>
<dbReference type="GO" id="GO:0022412">
    <property type="term" value="P:cellular process involved in reproduction in multicellular organism"/>
    <property type="evidence" value="ECO:0007669"/>
    <property type="project" value="UniProtKB-ARBA"/>
</dbReference>
<dbReference type="InterPro" id="IPR010255">
    <property type="entry name" value="Haem_peroxidase_sf"/>
</dbReference>
<sequence length="765" mass="87109">MRDSAGERTPLLTNNAKYFKSRKHLLWRFQCCMYGIVMFILAVILIILISKNVNKTGETSTDPEITEVASSSPIFFFTWPVADVNVSKMFDDDRELWSSSVIAGRVALTNKDTIEQNMQHLDIDSPSYKHQKVFPYSEKGEHYSNMGYARDFATKFFLDNKNVSIPIIICQNESEDVLLYGNRHEHMVVCKSNSKFRSYNGSCNNLLHPNEYGAALQKFRRALPPDYGDGLSTPRKSSKGRDLPPARTISNKVHPTTVQDVPDFTIILTIWGQFLDHDVTATALSRGPNGSSISCCVPTVHPECFPVFLDNNDPYYRKFNITCMEFVRSAPAPGPCLGPREQMTQTSAFIDGSVIYGPDETTSNMLRSFRNGQLKMLVTNENRTLLPISDDPTDGCNREEEMKRGRYCFMTGDSRANENLLLTTMHLIWARHHNSVAKELSLINSHWDDKRVFQETRKIIGAQMQHITYNEFLPIILGRDIIERGGLRPLRRMGYYDGYGIDVNPTIANNFATSAFRFAHSLIPSLIKLSGGPKYNSEYIKLHEILFDPFYLYNSEDLDRNLQGAVQTSVQANDPYFSEQLREHLFEGINRKTGNKTCGLDLVSLNIQRGRDHGLPGYIKWRQYCGFKKVETFDDLKNIINNVSYVEIKQVYRNVGDIDLYTGALSEHHVKGSILGATFACLVTDQFVRLKRGDRFWYENPPPEGFTLDQLASIKATTLAKILCDNSDHVKAIPKSVMKKVGKSNKYISCSDLRKTRLEYWKDDV</sequence>
<evidence type="ECO:0000256" key="7">
    <source>
        <dbReference type="ARBA" id="ARBA00023004"/>
    </source>
</evidence>
<dbReference type="CTD" id="42681"/>
<evidence type="ECO:0000256" key="8">
    <source>
        <dbReference type="PIRSR" id="PIRSR619791-2"/>
    </source>
</evidence>
<dbReference type="STRING" id="224129.A0A1W4X811"/>
<evidence type="ECO:0000256" key="3">
    <source>
        <dbReference type="ARBA" id="ARBA00022559"/>
    </source>
</evidence>
<evidence type="ECO:0000256" key="10">
    <source>
        <dbReference type="SAM" id="Phobius"/>
    </source>
</evidence>
<keyword evidence="3" id="KW-0575">Peroxidase</keyword>
<dbReference type="InterPro" id="IPR019791">
    <property type="entry name" value="Haem_peroxidase_animal"/>
</dbReference>
<dbReference type="GO" id="GO:0004601">
    <property type="term" value="F:peroxidase activity"/>
    <property type="evidence" value="ECO:0007669"/>
    <property type="project" value="UniProtKB-KW"/>
</dbReference>
<keyword evidence="8" id="KW-0479">Metal-binding</keyword>
<evidence type="ECO:0000256" key="9">
    <source>
        <dbReference type="SAM" id="MobiDB-lite"/>
    </source>
</evidence>
<feature type="binding site" description="axial binding residue" evidence="8">
    <location>
        <position position="520"/>
    </location>
    <ligand>
        <name>heme b</name>
        <dbReference type="ChEBI" id="CHEBI:60344"/>
    </ligand>
    <ligandPart>
        <name>Fe</name>
        <dbReference type="ChEBI" id="CHEBI:18248"/>
    </ligandPart>
</feature>
<dbReference type="GO" id="GO:0006979">
    <property type="term" value="P:response to oxidative stress"/>
    <property type="evidence" value="ECO:0007669"/>
    <property type="project" value="InterPro"/>
</dbReference>
<dbReference type="Proteomes" id="UP000192223">
    <property type="component" value="Unplaced"/>
</dbReference>
<name>A0A1W4X811_AGRPL</name>
<keyword evidence="10" id="KW-0812">Transmembrane</keyword>
<dbReference type="PANTHER" id="PTHR11475:SF141">
    <property type="entry name" value="CARDINAL"/>
    <property type="match status" value="1"/>
</dbReference>
<keyword evidence="11" id="KW-1185">Reference proteome</keyword>
<feature type="region of interest" description="Disordered" evidence="9">
    <location>
        <begin position="225"/>
        <end position="250"/>
    </location>
</feature>
<comment type="subcellular location">
    <subcellularLocation>
        <location evidence="1">Secreted</location>
    </subcellularLocation>
</comment>
<dbReference type="PRINTS" id="PR00457">
    <property type="entry name" value="ANPEROXIDASE"/>
</dbReference>
<dbReference type="FunFam" id="1.10.640.10:FF:000003">
    <property type="entry name" value="chorion peroxidase"/>
    <property type="match status" value="1"/>
</dbReference>
<gene>
    <name evidence="12" type="primary">LOC108741804</name>
</gene>
<evidence type="ECO:0000256" key="6">
    <source>
        <dbReference type="ARBA" id="ARBA00023002"/>
    </source>
</evidence>
<keyword evidence="7 8" id="KW-0408">Iron</keyword>
<dbReference type="RefSeq" id="XP_018332236.1">
    <property type="nucleotide sequence ID" value="XM_018476734.1"/>
</dbReference>
<keyword evidence="4 8" id="KW-0349">Heme</keyword>
<evidence type="ECO:0000256" key="4">
    <source>
        <dbReference type="ARBA" id="ARBA00022617"/>
    </source>
</evidence>
<keyword evidence="10" id="KW-1133">Transmembrane helix</keyword>
<proteinExistence type="predicted"/>
<keyword evidence="10" id="KW-0472">Membrane</keyword>